<reference evidence="7 8" key="1">
    <citation type="submission" date="2017-02" db="EMBL/GenBank/DDBJ databases">
        <authorList>
            <person name="Peterson S.W."/>
        </authorList>
    </citation>
    <scope>NUCLEOTIDE SEQUENCE [LARGE SCALE GENOMIC DNA]</scope>
    <source>
        <strain evidence="7 8">ATCC 35992</strain>
    </source>
</reference>
<keyword evidence="4 6" id="KW-1133">Transmembrane helix</keyword>
<feature type="transmembrane region" description="Helical" evidence="6">
    <location>
        <begin position="190"/>
        <end position="206"/>
    </location>
</feature>
<dbReference type="Pfam" id="PF01098">
    <property type="entry name" value="FTSW_RODA_SPOVE"/>
    <property type="match status" value="1"/>
</dbReference>
<dbReference type="RefSeq" id="WP_078765056.1">
    <property type="nucleotide sequence ID" value="NZ_FUXZ01000002.1"/>
</dbReference>
<feature type="transmembrane region" description="Helical" evidence="6">
    <location>
        <begin position="151"/>
        <end position="178"/>
    </location>
</feature>
<dbReference type="STRING" id="39495.SAMN02745111_00164"/>
<evidence type="ECO:0000313" key="8">
    <source>
        <dbReference type="Proteomes" id="UP000190814"/>
    </source>
</evidence>
<feature type="transmembrane region" description="Helical" evidence="6">
    <location>
        <begin position="236"/>
        <end position="258"/>
    </location>
</feature>
<evidence type="ECO:0000256" key="3">
    <source>
        <dbReference type="ARBA" id="ARBA00022960"/>
    </source>
</evidence>
<feature type="transmembrane region" description="Helical" evidence="6">
    <location>
        <begin position="95"/>
        <end position="116"/>
    </location>
</feature>
<evidence type="ECO:0000313" key="7">
    <source>
        <dbReference type="EMBL" id="SKA60049.1"/>
    </source>
</evidence>
<feature type="transmembrane region" description="Helical" evidence="6">
    <location>
        <begin position="372"/>
        <end position="393"/>
    </location>
</feature>
<feature type="transmembrane region" description="Helical" evidence="6">
    <location>
        <begin position="12"/>
        <end position="30"/>
    </location>
</feature>
<feature type="transmembrane region" description="Helical" evidence="6">
    <location>
        <begin position="67"/>
        <end position="89"/>
    </location>
</feature>
<feature type="transmembrane region" description="Helical" evidence="6">
    <location>
        <begin position="339"/>
        <end position="360"/>
    </location>
</feature>
<keyword evidence="7" id="KW-0132">Cell division</keyword>
<organism evidence="7 8">
    <name type="scientific">Eubacterium uniforme</name>
    <dbReference type="NCBI Taxonomy" id="39495"/>
    <lineage>
        <taxon>Bacteria</taxon>
        <taxon>Bacillati</taxon>
        <taxon>Bacillota</taxon>
        <taxon>Clostridia</taxon>
        <taxon>Eubacteriales</taxon>
        <taxon>Eubacteriaceae</taxon>
        <taxon>Eubacterium</taxon>
    </lineage>
</organism>
<keyword evidence="8" id="KW-1185">Reference proteome</keyword>
<dbReference type="InterPro" id="IPR001182">
    <property type="entry name" value="FtsW/RodA"/>
</dbReference>
<feature type="transmembrane region" description="Helical" evidence="6">
    <location>
        <begin position="42"/>
        <end position="60"/>
    </location>
</feature>
<gene>
    <name evidence="7" type="ORF">SAMN02745111_00164</name>
</gene>
<evidence type="ECO:0000256" key="4">
    <source>
        <dbReference type="ARBA" id="ARBA00022989"/>
    </source>
</evidence>
<evidence type="ECO:0000256" key="1">
    <source>
        <dbReference type="ARBA" id="ARBA00004141"/>
    </source>
</evidence>
<evidence type="ECO:0000256" key="5">
    <source>
        <dbReference type="ARBA" id="ARBA00023136"/>
    </source>
</evidence>
<dbReference type="Proteomes" id="UP000190814">
    <property type="component" value="Unassembled WGS sequence"/>
</dbReference>
<comment type="subcellular location">
    <subcellularLocation>
        <location evidence="1">Membrane</location>
        <topology evidence="1">Multi-pass membrane protein</topology>
    </subcellularLocation>
</comment>
<dbReference type="PANTHER" id="PTHR30474">
    <property type="entry name" value="CELL CYCLE PROTEIN"/>
    <property type="match status" value="1"/>
</dbReference>
<feature type="transmembrane region" description="Helical" evidence="6">
    <location>
        <begin position="405"/>
        <end position="430"/>
    </location>
</feature>
<feature type="transmembrane region" description="Helical" evidence="6">
    <location>
        <begin position="212"/>
        <end position="229"/>
    </location>
</feature>
<protein>
    <submittedName>
        <fullName evidence="7">Cell division protein FtsW</fullName>
    </submittedName>
</protein>
<dbReference type="GO" id="GO:0032153">
    <property type="term" value="C:cell division site"/>
    <property type="evidence" value="ECO:0007669"/>
    <property type="project" value="TreeGrafter"/>
</dbReference>
<dbReference type="GO" id="GO:0005886">
    <property type="term" value="C:plasma membrane"/>
    <property type="evidence" value="ECO:0007669"/>
    <property type="project" value="TreeGrafter"/>
</dbReference>
<keyword evidence="5 6" id="KW-0472">Membrane</keyword>
<evidence type="ECO:0000256" key="2">
    <source>
        <dbReference type="ARBA" id="ARBA00022692"/>
    </source>
</evidence>
<keyword evidence="7" id="KW-0131">Cell cycle</keyword>
<sequence>MESFFLALSKYLMITYMAIYSIMCFQAAGAKTKENIKNIYNSQNILIFLLHFTGFLVIYINKPEQKIINLYGLQLLYFIIVLAVFPMLYSTLNRLLLSNMCMLIAIGFVMITRLNYDKCLKQFYIACFATTLTIIVPFMISKISLLKDLTYVYGIIGIVMLGIVFVLGRAVFGAMINIRILGFSFQPSEFAKIFFVFFIAGMLSQSTRFKHIFITTVFAGIYVIILVLSKDLGGALIFFLVYLFMLYAATSQFLYLFAGLAGGTGASIIAYKLFAHVRVRVAAFKDPWSIIDNEGYQIAQSLFAISAGGWLGTGLCKGMPDKIPVVEKDFIFSAIAEEFGGIFALLLILVCMSCFVAFIRTAVIQKKFFYKLIAYGFGIAYVVQIFLTIGGSIKMIPSTGVTLPLVSYGGSSILGTIIVFSIIQGITVLARSQEKNAVNESDVEDVTVGYSDFTDNNKYKTAKKAMRQIKKK</sequence>
<feature type="transmembrane region" description="Helical" evidence="6">
    <location>
        <begin position="123"/>
        <end position="145"/>
    </location>
</feature>
<name>A0A1T4V512_9FIRM</name>
<dbReference type="GO" id="GO:0051301">
    <property type="term" value="P:cell division"/>
    <property type="evidence" value="ECO:0007669"/>
    <property type="project" value="UniProtKB-KW"/>
</dbReference>
<keyword evidence="2 6" id="KW-0812">Transmembrane</keyword>
<evidence type="ECO:0000256" key="6">
    <source>
        <dbReference type="SAM" id="Phobius"/>
    </source>
</evidence>
<dbReference type="PANTHER" id="PTHR30474:SF3">
    <property type="entry name" value="PEPTIDOGLYCAN GLYCOSYLTRANSFERASE RODA"/>
    <property type="match status" value="1"/>
</dbReference>
<keyword evidence="3" id="KW-0133">Cell shape</keyword>
<proteinExistence type="predicted"/>
<accession>A0A1T4V512</accession>
<dbReference type="OrthoDB" id="9812661at2"/>
<dbReference type="GO" id="GO:0015648">
    <property type="term" value="F:lipid-linked peptidoglycan transporter activity"/>
    <property type="evidence" value="ECO:0007669"/>
    <property type="project" value="TreeGrafter"/>
</dbReference>
<dbReference type="EMBL" id="FUXZ01000002">
    <property type="protein sequence ID" value="SKA60049.1"/>
    <property type="molecule type" value="Genomic_DNA"/>
</dbReference>
<dbReference type="AlphaFoldDB" id="A0A1T4V512"/>
<dbReference type="GO" id="GO:0008360">
    <property type="term" value="P:regulation of cell shape"/>
    <property type="evidence" value="ECO:0007669"/>
    <property type="project" value="UniProtKB-KW"/>
</dbReference>